<accession>A0A8B7PNW3</accession>
<name>A0A8B7PNW3_HYAAZ</name>
<feature type="compositionally biased region" description="Pro residues" evidence="1">
    <location>
        <begin position="820"/>
        <end position="830"/>
    </location>
</feature>
<dbReference type="InterPro" id="IPR001478">
    <property type="entry name" value="PDZ"/>
</dbReference>
<keyword evidence="3" id="KW-1185">Reference proteome</keyword>
<feature type="region of interest" description="Disordered" evidence="1">
    <location>
        <begin position="935"/>
        <end position="988"/>
    </location>
</feature>
<reference evidence="4" key="1">
    <citation type="submission" date="2025-08" db="UniProtKB">
        <authorList>
            <consortium name="RefSeq"/>
        </authorList>
    </citation>
    <scope>IDENTIFICATION</scope>
    <source>
        <tissue evidence="4">Whole organism</tissue>
    </source>
</reference>
<proteinExistence type="predicted"/>
<feature type="domain" description="PDZ" evidence="2">
    <location>
        <begin position="729"/>
        <end position="810"/>
    </location>
</feature>
<dbReference type="SMART" id="SM00228">
    <property type="entry name" value="PDZ"/>
    <property type="match status" value="3"/>
</dbReference>
<feature type="region of interest" description="Disordered" evidence="1">
    <location>
        <begin position="812"/>
        <end position="884"/>
    </location>
</feature>
<evidence type="ECO:0000256" key="1">
    <source>
        <dbReference type="SAM" id="MobiDB-lite"/>
    </source>
</evidence>
<dbReference type="Pfam" id="PF00595">
    <property type="entry name" value="PDZ"/>
    <property type="match status" value="2"/>
</dbReference>
<feature type="region of interest" description="Disordered" evidence="1">
    <location>
        <begin position="184"/>
        <end position="208"/>
    </location>
</feature>
<dbReference type="PANTHER" id="PTHR19964">
    <property type="entry name" value="MULTIPLE PDZ DOMAIN PROTEIN"/>
    <property type="match status" value="1"/>
</dbReference>
<dbReference type="Gene3D" id="2.30.42.10">
    <property type="match status" value="3"/>
</dbReference>
<evidence type="ECO:0000313" key="4">
    <source>
        <dbReference type="RefSeq" id="XP_018027017.1"/>
    </source>
</evidence>
<dbReference type="InterPro" id="IPR051342">
    <property type="entry name" value="PDZ_scaffold"/>
</dbReference>
<dbReference type="CDD" id="cd00136">
    <property type="entry name" value="PDZ_canonical"/>
    <property type="match status" value="1"/>
</dbReference>
<dbReference type="RefSeq" id="XP_018027017.1">
    <property type="nucleotide sequence ID" value="XM_018171528.2"/>
</dbReference>
<feature type="compositionally biased region" description="Basic and acidic residues" evidence="1">
    <location>
        <begin position="26"/>
        <end position="35"/>
    </location>
</feature>
<feature type="compositionally biased region" description="Basic and acidic residues" evidence="1">
    <location>
        <begin position="347"/>
        <end position="366"/>
    </location>
</feature>
<feature type="compositionally biased region" description="Polar residues" evidence="1">
    <location>
        <begin position="935"/>
        <end position="949"/>
    </location>
</feature>
<protein>
    <submittedName>
        <fullName evidence="4">Uncharacterized protein LOC108682377 isoform X2</fullName>
    </submittedName>
</protein>
<dbReference type="Proteomes" id="UP000694843">
    <property type="component" value="Unplaced"/>
</dbReference>
<feature type="domain" description="PDZ" evidence="2">
    <location>
        <begin position="1107"/>
        <end position="1187"/>
    </location>
</feature>
<dbReference type="PANTHER" id="PTHR19964:SF97">
    <property type="entry name" value="PDZ DOMAIN-CONTAINING PROTEIN"/>
    <property type="match status" value="1"/>
</dbReference>
<organism evidence="3 4">
    <name type="scientific">Hyalella azteca</name>
    <name type="common">Amphipod</name>
    <dbReference type="NCBI Taxonomy" id="294128"/>
    <lineage>
        <taxon>Eukaryota</taxon>
        <taxon>Metazoa</taxon>
        <taxon>Ecdysozoa</taxon>
        <taxon>Arthropoda</taxon>
        <taxon>Crustacea</taxon>
        <taxon>Multicrustacea</taxon>
        <taxon>Malacostraca</taxon>
        <taxon>Eumalacostraca</taxon>
        <taxon>Peracarida</taxon>
        <taxon>Amphipoda</taxon>
        <taxon>Senticaudata</taxon>
        <taxon>Talitrida</taxon>
        <taxon>Talitroidea</taxon>
        <taxon>Hyalellidae</taxon>
        <taxon>Hyalella</taxon>
    </lineage>
</organism>
<dbReference type="GeneID" id="108682377"/>
<gene>
    <name evidence="4" type="primary">LOC108682377</name>
</gene>
<dbReference type="OrthoDB" id="165498at2759"/>
<sequence>MGLPSPHKTLSKSCHEETSNHFQFNETKEAQRADHFTQNPAQKYPFKTGDNVQVDFKETEEAEHISSPINRPNKGQGGAIVGVHGSGKIPAIEFHKGRKSSSEIDINEDSLNFKVQHSPLKSTDGSKIKNYSDSTDLSKSKKPFQVTEKRSGIDGRTRMLPQNSAIEVIYFNKRDDAIKMLQRPISNPRNIQELSKDGPDTVNSTNTKQNLYSKTSKNSHQSSFNKINANFCINPAFEAENDYITSSVLSAYSKETSTVVLTRCNGDHDIQNAANLSATTPDYFCGAGMLHLLSNITALQFVCSCWRSATNCLKTSLQVSGDHHAGDPNSSRATLTSQSSRGSVKSSDARNQLDETDSFARGKENRSLFADRGSRPDRVVTEDRAHEINSSFQRKKPGTAMLVTEQPLVFGSTAHLYDNQDGRESLETEDPADKYLFRNDSTLSANVDQFRQLDRQFPNGFPDFNGQFRTSGGDSALNGKFKTNGADFFVKNFVKRNNGHFDNLGGFDAGYSSEKSPEEEEPPSCFDIETVPSSRDQTESPVHEEQTTGISDQVVEEKSLIQQLVEDGVQLTTATVMNVYPFINEGTLFDVTLEKNSRGLGLSLCGGRESKGPHAGLLRVKKLYPQMPAWLCGQLRVGDIILEANCTVMTGLTSHEALEVLRTTRTSGVHLLLCRPPSGGLLGDDDVLASPTAPTRPLEVVSTSLLGEQGAYSDHLMPPSPHSMCGEFEVTLAKVKGSLGFTLRKRDNSVLGHTIRTLVRDPALSDGRIKPGDKILSVNNQDLCGLSHEEAIAFLRTTPDVVTIRLYRDVTQTPVSPLSPTEPDPSPLNPKPLRQEARDMLSDLRKRASPHSASPGLDTSHSPSPGNPRRRRLQKSSTSDVTKASIVERFDMLLEGTEEASQNPQVCPALAGDRDLTNRDSCASTLSANSTIISRHASSASTETNSDASETLRRTRPNFLDLENRQSCTRKTQFSPPHEIEDSFPSPSDDDVNYEEYLDSIGSVDSAPACNNAQSVSPSFAYSQPGYQSVNFGASNYQDHGRITGTSSDFTLSSHLKNTSSKVCQKSGLMKWKGTYMGQDESDQDADEEENAADCGLAKSRRKKVVTIELHRGWNSRLGFSLKADGEATRVVAVYAGCVAAKDGRLKVGDEIISVNDEDVTQWSTCDVIDRLRKTHGKIVLKVLQQPF</sequence>
<feature type="region of interest" description="Disordered" evidence="1">
    <location>
        <begin position="1"/>
        <end position="47"/>
    </location>
</feature>
<feature type="compositionally biased region" description="Basic and acidic residues" evidence="1">
    <location>
        <begin position="372"/>
        <end position="387"/>
    </location>
</feature>
<feature type="domain" description="PDZ" evidence="2">
    <location>
        <begin position="590"/>
        <end position="664"/>
    </location>
</feature>
<feature type="compositionally biased region" description="Polar residues" evidence="1">
    <location>
        <begin position="117"/>
        <end position="137"/>
    </location>
</feature>
<evidence type="ECO:0000313" key="3">
    <source>
        <dbReference type="Proteomes" id="UP000694843"/>
    </source>
</evidence>
<feature type="region of interest" description="Disordered" evidence="1">
    <location>
        <begin position="319"/>
        <end position="390"/>
    </location>
</feature>
<evidence type="ECO:0000259" key="2">
    <source>
        <dbReference type="PROSITE" id="PS50106"/>
    </source>
</evidence>
<feature type="compositionally biased region" description="Polar residues" evidence="1">
    <location>
        <begin position="184"/>
        <end position="193"/>
    </location>
</feature>
<feature type="compositionally biased region" description="Polar residues" evidence="1">
    <location>
        <begin position="328"/>
        <end position="346"/>
    </location>
</feature>
<dbReference type="SUPFAM" id="SSF50156">
    <property type="entry name" value="PDZ domain-like"/>
    <property type="match status" value="3"/>
</dbReference>
<dbReference type="PROSITE" id="PS50106">
    <property type="entry name" value="PDZ"/>
    <property type="match status" value="3"/>
</dbReference>
<feature type="compositionally biased region" description="Basic and acidic residues" evidence="1">
    <location>
        <begin position="833"/>
        <end position="846"/>
    </location>
</feature>
<feature type="compositionally biased region" description="Polar residues" evidence="1">
    <location>
        <begin position="965"/>
        <end position="975"/>
    </location>
</feature>
<feature type="region of interest" description="Disordered" evidence="1">
    <location>
        <begin position="117"/>
        <end position="145"/>
    </location>
</feature>
<dbReference type="InterPro" id="IPR036034">
    <property type="entry name" value="PDZ_sf"/>
</dbReference>
<dbReference type="AlphaFoldDB" id="A0A8B7PNW3"/>